<comment type="caution">
    <text evidence="2">The sequence shown here is derived from an EMBL/GenBank/DDBJ whole genome shotgun (WGS) entry which is preliminary data.</text>
</comment>
<feature type="transmembrane region" description="Helical" evidence="1">
    <location>
        <begin position="32"/>
        <end position="52"/>
    </location>
</feature>
<sequence length="77" mass="8890">MWGVLVVLIVSLGIYILETKPLWRKQLRKEAWTYSILLFIGVAINVTQILRIKLPNPLDAMIFIYKPISDAVFGFLQ</sequence>
<keyword evidence="1" id="KW-0812">Transmembrane</keyword>
<keyword evidence="1" id="KW-0472">Membrane</keyword>
<evidence type="ECO:0000313" key="2">
    <source>
        <dbReference type="EMBL" id="GGI45539.1"/>
    </source>
</evidence>
<name>A0ABQ2BT70_9BACL</name>
<keyword evidence="3" id="KW-1185">Reference proteome</keyword>
<proteinExistence type="predicted"/>
<evidence type="ECO:0000313" key="3">
    <source>
        <dbReference type="Proteomes" id="UP000615455"/>
    </source>
</evidence>
<evidence type="ECO:0000256" key="1">
    <source>
        <dbReference type="SAM" id="Phobius"/>
    </source>
</evidence>
<protein>
    <submittedName>
        <fullName evidence="2">Uncharacterized protein</fullName>
    </submittedName>
</protein>
<gene>
    <name evidence="2" type="ORF">GCM10008018_12670</name>
</gene>
<dbReference type="EMBL" id="BMHE01000004">
    <property type="protein sequence ID" value="GGI45539.1"/>
    <property type="molecule type" value="Genomic_DNA"/>
</dbReference>
<accession>A0ABQ2BT70</accession>
<organism evidence="2 3">
    <name type="scientific">Paenibacillus marchantiophytorum</name>
    <dbReference type="NCBI Taxonomy" id="1619310"/>
    <lineage>
        <taxon>Bacteria</taxon>
        <taxon>Bacillati</taxon>
        <taxon>Bacillota</taxon>
        <taxon>Bacilli</taxon>
        <taxon>Bacillales</taxon>
        <taxon>Paenibacillaceae</taxon>
        <taxon>Paenibacillus</taxon>
    </lineage>
</organism>
<reference evidence="3" key="1">
    <citation type="journal article" date="2019" name="Int. J. Syst. Evol. Microbiol.">
        <title>The Global Catalogue of Microorganisms (GCM) 10K type strain sequencing project: providing services to taxonomists for standard genome sequencing and annotation.</title>
        <authorList>
            <consortium name="The Broad Institute Genomics Platform"/>
            <consortium name="The Broad Institute Genome Sequencing Center for Infectious Disease"/>
            <person name="Wu L."/>
            <person name="Ma J."/>
        </authorList>
    </citation>
    <scope>NUCLEOTIDE SEQUENCE [LARGE SCALE GENOMIC DNA]</scope>
    <source>
        <strain evidence="3">CGMCC 1.15043</strain>
    </source>
</reference>
<dbReference type="Proteomes" id="UP000615455">
    <property type="component" value="Unassembled WGS sequence"/>
</dbReference>
<keyword evidence="1" id="KW-1133">Transmembrane helix</keyword>